<gene>
    <name evidence="15" type="ORF">GCM10008096_17330</name>
</gene>
<feature type="transmembrane region" description="Helical" evidence="14">
    <location>
        <begin position="237"/>
        <end position="255"/>
    </location>
</feature>
<evidence type="ECO:0000256" key="3">
    <source>
        <dbReference type="ARBA" id="ARBA00022448"/>
    </source>
</evidence>
<sequence>MIFAVAVLGSFLLYLVIGIVVGRKVKNKSDYYVAGRSAPTLLVAGTLVASYMSTVAFLGEFGYAFDGFAVPMLLLIVLNIAGYVVGVLGFGRYLRRAEVLTVPEFFGRRVDSQAVRSIAGVMVVLGIGLYLVAVTQGLSLVISELLGWPTWVTVIVVWVAYSVFTLLSGSKGVLINDTIMFLIFTVVGILGMAWVFARAGGPQEAMAKMTALVDKPDGLSWTGASGLDSSFGSGAEVLIWALTLGVVWMAVVAVSPWQSSRYLMAKNEHVATRSGFIAMTTVGVLYAFLMFGAFAINLFAPDIDRSELAFIWAAQNLMPPVLGVLAVTGVVAAALSSASTFLSLIGFSAANDIFAARSQDGENEAAALKKSRIVMLCAGVAVLLATLWAPAGVLTIGYFAATLFAAAWGPLAVWSIRGRKLTAAGAASGMIAGFVGVGILNGMQDFGGITLPVWANPVVIGFALSIMATLIGNRVGQHSAAADAFLRKIHKIPAEDVSTARVRTTRRVALASATTFVVLLGLFIAYYVVPMSDAVSAAP</sequence>
<keyword evidence="5 14" id="KW-0812">Transmembrane</keyword>
<evidence type="ECO:0000313" key="15">
    <source>
        <dbReference type="EMBL" id="GHD06878.1"/>
    </source>
</evidence>
<feature type="transmembrane region" description="Helical" evidence="14">
    <location>
        <begin position="145"/>
        <end position="167"/>
    </location>
</feature>
<comment type="subcellular location">
    <subcellularLocation>
        <location evidence="1">Cell membrane</location>
        <topology evidence="1">Multi-pass membrane protein</topology>
    </subcellularLocation>
</comment>
<evidence type="ECO:0000256" key="14">
    <source>
        <dbReference type="SAM" id="Phobius"/>
    </source>
</evidence>
<accession>A0ABQ3GJD8</accession>
<evidence type="ECO:0000256" key="9">
    <source>
        <dbReference type="ARBA" id="ARBA00023065"/>
    </source>
</evidence>
<dbReference type="PROSITE" id="PS50283">
    <property type="entry name" value="NA_SOLUT_SYMP_3"/>
    <property type="match status" value="1"/>
</dbReference>
<evidence type="ECO:0000256" key="12">
    <source>
        <dbReference type="ARBA" id="ARBA00033708"/>
    </source>
</evidence>
<feature type="transmembrane region" description="Helical" evidence="14">
    <location>
        <begin position="395"/>
        <end position="414"/>
    </location>
</feature>
<feature type="transmembrane region" description="Helical" evidence="14">
    <location>
        <begin position="453"/>
        <end position="471"/>
    </location>
</feature>
<dbReference type="Pfam" id="PF00474">
    <property type="entry name" value="SSF"/>
    <property type="match status" value="1"/>
</dbReference>
<name>A0ABQ3GJD8_9MICC</name>
<feature type="transmembrane region" description="Helical" evidence="14">
    <location>
        <begin position="276"/>
        <end position="300"/>
    </location>
</feature>
<evidence type="ECO:0000256" key="2">
    <source>
        <dbReference type="ARBA" id="ARBA00006434"/>
    </source>
</evidence>
<dbReference type="Proteomes" id="UP000642819">
    <property type="component" value="Unassembled WGS sequence"/>
</dbReference>
<feature type="transmembrane region" description="Helical" evidence="14">
    <location>
        <begin position="320"/>
        <end position="350"/>
    </location>
</feature>
<evidence type="ECO:0000256" key="8">
    <source>
        <dbReference type="ARBA" id="ARBA00023053"/>
    </source>
</evidence>
<keyword evidence="4" id="KW-1003">Cell membrane</keyword>
<evidence type="ECO:0000313" key="16">
    <source>
        <dbReference type="Proteomes" id="UP000642819"/>
    </source>
</evidence>
<evidence type="ECO:0000256" key="6">
    <source>
        <dbReference type="ARBA" id="ARBA00022847"/>
    </source>
</evidence>
<feature type="transmembrane region" description="Helical" evidence="14">
    <location>
        <begin position="37"/>
        <end position="58"/>
    </location>
</feature>
<dbReference type="Gene3D" id="1.20.1730.10">
    <property type="entry name" value="Sodium/glucose cotransporter"/>
    <property type="match status" value="1"/>
</dbReference>
<keyword evidence="9" id="KW-0406">Ion transport</keyword>
<dbReference type="InterPro" id="IPR001734">
    <property type="entry name" value="Na/solute_symporter"/>
</dbReference>
<evidence type="ECO:0000256" key="1">
    <source>
        <dbReference type="ARBA" id="ARBA00004651"/>
    </source>
</evidence>
<dbReference type="PANTHER" id="PTHR48086">
    <property type="entry name" value="SODIUM/PROLINE SYMPORTER-RELATED"/>
    <property type="match status" value="1"/>
</dbReference>
<dbReference type="PROSITE" id="PS00457">
    <property type="entry name" value="NA_SOLUT_SYMP_2"/>
    <property type="match status" value="1"/>
</dbReference>
<protein>
    <submittedName>
        <fullName evidence="15">Sodium:proline symporter</fullName>
    </submittedName>
</protein>
<evidence type="ECO:0000256" key="5">
    <source>
        <dbReference type="ARBA" id="ARBA00022692"/>
    </source>
</evidence>
<organism evidence="15 16">
    <name type="scientific">Zhihengliuella salsuginis</name>
    <dbReference type="NCBI Taxonomy" id="578222"/>
    <lineage>
        <taxon>Bacteria</taxon>
        <taxon>Bacillati</taxon>
        <taxon>Actinomycetota</taxon>
        <taxon>Actinomycetes</taxon>
        <taxon>Micrococcales</taxon>
        <taxon>Micrococcaceae</taxon>
        <taxon>Zhihengliuella</taxon>
    </lineage>
</organism>
<feature type="transmembrane region" description="Helical" evidence="14">
    <location>
        <begin position="371"/>
        <end position="389"/>
    </location>
</feature>
<keyword evidence="3" id="KW-0813">Transport</keyword>
<comment type="similarity">
    <text evidence="2 13">Belongs to the sodium:solute symporter (SSF) (TC 2.A.21) family.</text>
</comment>
<dbReference type="EMBL" id="BMXK01000006">
    <property type="protein sequence ID" value="GHD06878.1"/>
    <property type="molecule type" value="Genomic_DNA"/>
</dbReference>
<feature type="transmembrane region" description="Helical" evidence="14">
    <location>
        <begin position="6"/>
        <end position="25"/>
    </location>
</feature>
<evidence type="ECO:0000256" key="11">
    <source>
        <dbReference type="ARBA" id="ARBA00023201"/>
    </source>
</evidence>
<feature type="transmembrane region" description="Helical" evidence="14">
    <location>
        <begin position="421"/>
        <end position="441"/>
    </location>
</feature>
<keyword evidence="8" id="KW-0915">Sodium</keyword>
<evidence type="ECO:0000256" key="13">
    <source>
        <dbReference type="RuleBase" id="RU362091"/>
    </source>
</evidence>
<feature type="transmembrane region" description="Helical" evidence="14">
    <location>
        <begin position="70"/>
        <end position="94"/>
    </location>
</feature>
<dbReference type="InterPro" id="IPR038377">
    <property type="entry name" value="Na/Glc_symporter_sf"/>
</dbReference>
<evidence type="ECO:0000256" key="7">
    <source>
        <dbReference type="ARBA" id="ARBA00022989"/>
    </source>
</evidence>
<dbReference type="RefSeq" id="WP_189349739.1">
    <property type="nucleotide sequence ID" value="NZ_BMXK01000006.1"/>
</dbReference>
<dbReference type="InterPro" id="IPR050277">
    <property type="entry name" value="Sodium:Solute_Symporter"/>
</dbReference>
<evidence type="ECO:0000256" key="4">
    <source>
        <dbReference type="ARBA" id="ARBA00022475"/>
    </source>
</evidence>
<comment type="catalytic activity">
    <reaction evidence="12">
        <text>L-proline(in) + Na(+)(in) = L-proline(out) + Na(+)(out)</text>
        <dbReference type="Rhea" id="RHEA:28967"/>
        <dbReference type="ChEBI" id="CHEBI:29101"/>
        <dbReference type="ChEBI" id="CHEBI:60039"/>
    </reaction>
</comment>
<dbReference type="PANTHER" id="PTHR48086:SF3">
    <property type="entry name" value="SODIUM_PROLINE SYMPORTER"/>
    <property type="match status" value="1"/>
</dbReference>
<reference evidence="16" key="1">
    <citation type="journal article" date="2019" name="Int. J. Syst. Evol. Microbiol.">
        <title>The Global Catalogue of Microorganisms (GCM) 10K type strain sequencing project: providing services to taxonomists for standard genome sequencing and annotation.</title>
        <authorList>
            <consortium name="The Broad Institute Genomics Platform"/>
            <consortium name="The Broad Institute Genome Sequencing Center for Infectious Disease"/>
            <person name="Wu L."/>
            <person name="Ma J."/>
        </authorList>
    </citation>
    <scope>NUCLEOTIDE SEQUENCE [LARGE SCALE GENOMIC DNA]</scope>
    <source>
        <strain evidence="16">KCTC 19466</strain>
    </source>
</reference>
<keyword evidence="16" id="KW-1185">Reference proteome</keyword>
<feature type="transmembrane region" description="Helical" evidence="14">
    <location>
        <begin position="508"/>
        <end position="529"/>
    </location>
</feature>
<keyword evidence="6" id="KW-0769">Symport</keyword>
<keyword evidence="10 14" id="KW-0472">Membrane</keyword>
<keyword evidence="11" id="KW-0739">Sodium transport</keyword>
<comment type="caution">
    <text evidence="15">The sequence shown here is derived from an EMBL/GenBank/DDBJ whole genome shotgun (WGS) entry which is preliminary data.</text>
</comment>
<proteinExistence type="inferred from homology"/>
<evidence type="ECO:0000256" key="10">
    <source>
        <dbReference type="ARBA" id="ARBA00023136"/>
    </source>
</evidence>
<dbReference type="CDD" id="cd10322">
    <property type="entry name" value="SLC5sbd"/>
    <property type="match status" value="1"/>
</dbReference>
<dbReference type="InterPro" id="IPR018212">
    <property type="entry name" value="Na/solute_symporter_CS"/>
</dbReference>
<feature type="transmembrane region" description="Helical" evidence="14">
    <location>
        <begin position="179"/>
        <end position="197"/>
    </location>
</feature>
<keyword evidence="7 14" id="KW-1133">Transmembrane helix</keyword>
<feature type="transmembrane region" description="Helical" evidence="14">
    <location>
        <begin position="114"/>
        <end position="133"/>
    </location>
</feature>